<evidence type="ECO:0000313" key="3">
    <source>
        <dbReference type="EMBL" id="RHE92125.1"/>
    </source>
</evidence>
<proteinExistence type="predicted"/>
<dbReference type="InterPro" id="IPR029044">
    <property type="entry name" value="Nucleotide-diphossugar_trans"/>
</dbReference>
<reference evidence="3 4" key="1">
    <citation type="submission" date="2018-08" db="EMBL/GenBank/DDBJ databases">
        <title>A genome reference for cultivated species of the human gut microbiota.</title>
        <authorList>
            <person name="Zou Y."/>
            <person name="Xue W."/>
            <person name="Luo G."/>
        </authorList>
    </citation>
    <scope>NUCLEOTIDE SEQUENCE [LARGE SCALE GENOMIC DNA]</scope>
    <source>
        <strain evidence="3 4">AM27-17</strain>
    </source>
</reference>
<dbReference type="PANTHER" id="PTHR32125">
    <property type="entry name" value="2-C-METHYL-D-ERYTHRITOL 4-PHOSPHATE CYTIDYLYLTRANSFERASE, CHLOROPLASTIC"/>
    <property type="match status" value="1"/>
</dbReference>
<keyword evidence="2 3" id="KW-0548">Nucleotidyltransferase</keyword>
<organism evidence="3 4">
    <name type="scientific">Bacteroides intestinalis</name>
    <dbReference type="NCBI Taxonomy" id="329854"/>
    <lineage>
        <taxon>Bacteria</taxon>
        <taxon>Pseudomonadati</taxon>
        <taxon>Bacteroidota</taxon>
        <taxon>Bacteroidia</taxon>
        <taxon>Bacteroidales</taxon>
        <taxon>Bacteroidaceae</taxon>
        <taxon>Bacteroides</taxon>
    </lineage>
</organism>
<dbReference type="EMBL" id="QSKV01000006">
    <property type="protein sequence ID" value="RHE92125.1"/>
    <property type="molecule type" value="Genomic_DNA"/>
</dbReference>
<protein>
    <submittedName>
        <fullName evidence="3">2-C-methyl-D-erythritol 4-phosphate cytidylyltransferase</fullName>
    </submittedName>
</protein>
<dbReference type="Proteomes" id="UP000285650">
    <property type="component" value="Unassembled WGS sequence"/>
</dbReference>
<evidence type="ECO:0000313" key="4">
    <source>
        <dbReference type="Proteomes" id="UP000285650"/>
    </source>
</evidence>
<dbReference type="AlphaFoldDB" id="A0A414LC73"/>
<dbReference type="InterPro" id="IPR018294">
    <property type="entry name" value="ISPD_synthase_CS"/>
</dbReference>
<evidence type="ECO:0000256" key="2">
    <source>
        <dbReference type="ARBA" id="ARBA00022695"/>
    </source>
</evidence>
<dbReference type="CDD" id="cd02516">
    <property type="entry name" value="CDP-ME_synthetase"/>
    <property type="match status" value="1"/>
</dbReference>
<dbReference type="PROSITE" id="PS01295">
    <property type="entry name" value="ISPD"/>
    <property type="match status" value="1"/>
</dbReference>
<evidence type="ECO:0000256" key="1">
    <source>
        <dbReference type="ARBA" id="ARBA00022679"/>
    </source>
</evidence>
<accession>A0A414LC73</accession>
<keyword evidence="1 3" id="KW-0808">Transferase</keyword>
<dbReference type="Gene3D" id="3.90.550.10">
    <property type="entry name" value="Spore Coat Polysaccharide Biosynthesis Protein SpsA, Chain A"/>
    <property type="match status" value="1"/>
</dbReference>
<dbReference type="PANTHER" id="PTHR32125:SF8">
    <property type="entry name" value="RIBITOL-5-PHOSPHATE CYTIDYLYLTRANSFERASE"/>
    <property type="match status" value="1"/>
</dbReference>
<dbReference type="GO" id="GO:0050518">
    <property type="term" value="F:2-C-methyl-D-erythritol 4-phosphate cytidylyltransferase activity"/>
    <property type="evidence" value="ECO:0007669"/>
    <property type="project" value="TreeGrafter"/>
</dbReference>
<name>A0A414LC73_9BACE</name>
<dbReference type="Pfam" id="PF01128">
    <property type="entry name" value="IspD"/>
    <property type="match status" value="1"/>
</dbReference>
<gene>
    <name evidence="3" type="ORF">DW712_11225</name>
</gene>
<sequence length="243" mass="27246">MNQAIILAGGTGQRMRTSGLPKQFLMVYNKPVIIYTIEKFVLCNDIDMIAIVCNPQYIDYMQDILSKYSFMKKIIITPGGKDRQGSVLNGINAIIQNGGQQDDIIVIHDGVRPLVEQATISENISVAKKYGCAMTVKPVIESVIITDENSSSFKDFKKRDSTYSLTSPQTFKLSILEKVYKEVQGVITPIPLLDAALAYAYLGNKIPIVKEYNHNIKITTAEDYYFFKALLELQENKNVFGLI</sequence>
<comment type="caution">
    <text evidence="3">The sequence shown here is derived from an EMBL/GenBank/DDBJ whole genome shotgun (WGS) entry which is preliminary data.</text>
</comment>
<dbReference type="SUPFAM" id="SSF53448">
    <property type="entry name" value="Nucleotide-diphospho-sugar transferases"/>
    <property type="match status" value="1"/>
</dbReference>
<dbReference type="InterPro" id="IPR034683">
    <property type="entry name" value="IspD/TarI"/>
</dbReference>
<dbReference type="RefSeq" id="WP_118222094.1">
    <property type="nucleotide sequence ID" value="NZ_JADNIJ010000004.1"/>
</dbReference>
<dbReference type="InterPro" id="IPR050088">
    <property type="entry name" value="IspD/TarI_cytidylyltransf_bact"/>
</dbReference>
<dbReference type="GO" id="GO:0008299">
    <property type="term" value="P:isoprenoid biosynthetic process"/>
    <property type="evidence" value="ECO:0007669"/>
    <property type="project" value="InterPro"/>
</dbReference>
<dbReference type="NCBIfam" id="NF001183">
    <property type="entry name" value="PRK00155.1-3"/>
    <property type="match status" value="1"/>
</dbReference>